<accession>A0A5J4QM07</accession>
<comment type="caution">
    <text evidence="3">The sequence shown here is derived from an EMBL/GenBank/DDBJ whole genome shotgun (WGS) entry which is preliminary data.</text>
</comment>
<dbReference type="InterPro" id="IPR036265">
    <property type="entry name" value="HIT-like_sf"/>
</dbReference>
<dbReference type="Pfam" id="PF16269">
    <property type="entry name" value="DUF4922"/>
    <property type="match status" value="1"/>
</dbReference>
<organism evidence="3">
    <name type="scientific">termite gut metagenome</name>
    <dbReference type="NCBI Taxonomy" id="433724"/>
    <lineage>
        <taxon>unclassified sequences</taxon>
        <taxon>metagenomes</taxon>
        <taxon>organismal metagenomes</taxon>
    </lineage>
</organism>
<evidence type="ECO:0008006" key="4">
    <source>
        <dbReference type="Google" id="ProtNLM"/>
    </source>
</evidence>
<name>A0A5J4QM07_9ZZZZ</name>
<dbReference type="InterPro" id="IPR046320">
    <property type="entry name" value="DUF4922"/>
</dbReference>
<dbReference type="Pfam" id="PF26216">
    <property type="entry name" value="GDPGP1_C"/>
    <property type="match status" value="1"/>
</dbReference>
<dbReference type="AlphaFoldDB" id="A0A5J4QM07"/>
<dbReference type="InterPro" id="IPR043171">
    <property type="entry name" value="Ap4A_phos1/2-like"/>
</dbReference>
<protein>
    <recommendedName>
        <fullName evidence="4">DUF4922 domain-containing protein</fullName>
    </recommendedName>
</protein>
<dbReference type="Gene3D" id="3.30.428.70">
    <property type="match status" value="1"/>
</dbReference>
<dbReference type="SUPFAM" id="SSF54197">
    <property type="entry name" value="HIT-like"/>
    <property type="match status" value="1"/>
</dbReference>
<evidence type="ECO:0000259" key="2">
    <source>
        <dbReference type="Pfam" id="PF26216"/>
    </source>
</evidence>
<dbReference type="EMBL" id="SNRY01003006">
    <property type="protein sequence ID" value="KAA6322602.1"/>
    <property type="molecule type" value="Genomic_DNA"/>
</dbReference>
<evidence type="ECO:0000259" key="1">
    <source>
        <dbReference type="Pfam" id="PF16269"/>
    </source>
</evidence>
<feature type="domain" description="DUF4922" evidence="1">
    <location>
        <begin position="8"/>
        <end position="152"/>
    </location>
</feature>
<gene>
    <name evidence="3" type="ORF">EZS27_027873</name>
</gene>
<dbReference type="InterPro" id="IPR058865">
    <property type="entry name" value="GDPGP1_C"/>
</dbReference>
<feature type="domain" description="GDPGP1-like C-terminal" evidence="2">
    <location>
        <begin position="186"/>
        <end position="308"/>
    </location>
</feature>
<sequence length="310" mass="35038">MKESVQRLFDDQLATWETARNSYDALAQVKEKALDVNGYIYKVQFNPARIVSSAAKVDDTSIRKRKCFLCPDNLLLEQKRIVFNGHYSILVNPFPIFPRHYTVAEQEHTKQQILSRFGDMLDLAKSLDDCVVFYNGPKCGASAPDHTHFQAGSKGFLPIEKDWKSLRTKEIATCGKAVLWASDDSPYVALLIESDDATDAIALFHRICNALEMQPEDDEPMMNVLTWYDEDVWKICIFPRIKHRPSCYFAGGDGNMLISPASVDLGGVFITPLEKDFDKITAVDIATILKEISISPSGLRKLIQQIKERL</sequence>
<reference evidence="3" key="1">
    <citation type="submission" date="2019-03" db="EMBL/GenBank/DDBJ databases">
        <title>Single cell metagenomics reveals metabolic interactions within the superorganism composed of flagellate Streblomastix strix and complex community of Bacteroidetes bacteria on its surface.</title>
        <authorList>
            <person name="Treitli S.C."/>
            <person name="Kolisko M."/>
            <person name="Husnik F."/>
            <person name="Keeling P."/>
            <person name="Hampl V."/>
        </authorList>
    </citation>
    <scope>NUCLEOTIDE SEQUENCE</scope>
    <source>
        <strain evidence="3">STM</strain>
    </source>
</reference>
<evidence type="ECO:0000313" key="3">
    <source>
        <dbReference type="EMBL" id="KAA6322602.1"/>
    </source>
</evidence>
<proteinExistence type="predicted"/>